<feature type="transmembrane region" description="Helical" evidence="1">
    <location>
        <begin position="69"/>
        <end position="89"/>
    </location>
</feature>
<evidence type="ECO:0000313" key="3">
    <source>
        <dbReference type="Proteomes" id="UP000007392"/>
    </source>
</evidence>
<reference evidence="2 3" key="1">
    <citation type="submission" date="2013-06" db="EMBL/GenBank/DDBJ databases">
        <title>Complete genome sequence of Paenibacillus mucilaginosus K02.</title>
        <authorList>
            <person name="Xiao B."/>
            <person name="Sun L."/>
            <person name="Xiao L."/>
            <person name="Lian B."/>
        </authorList>
    </citation>
    <scope>NUCLEOTIDE SEQUENCE [LARGE SCALE GENOMIC DNA]</scope>
    <source>
        <strain evidence="2 3">K02</strain>
    </source>
</reference>
<feature type="transmembrane region" description="Helical" evidence="1">
    <location>
        <begin position="134"/>
        <end position="156"/>
    </location>
</feature>
<keyword evidence="1" id="KW-0472">Membrane</keyword>
<feature type="transmembrane region" description="Helical" evidence="1">
    <location>
        <begin position="177"/>
        <end position="199"/>
    </location>
</feature>
<sequence>MGYRKTYYMEMDKMKETLVFLGSLLTLWPSLFALSLTIFRQNTRNYFNQILLSSLVMAYVTYWTQTYHLGLGIAFVQPVSVLLCFWLIFKIRFVHALIVFTQSYIYGFVVEILFYVLISHIKNIPFIPLARDSFFMPMIIITIFNILAILFLRHFRIGFSFVQFRKNKYINPEIIRIVPRIIYYCLGLTFISLISIYFLQSKITLVTSISCSLMVYFYYVYFLYNKEMSDD</sequence>
<dbReference type="HOGENOM" id="CLU_1198826_0_0_9"/>
<accession>I0BEY3</accession>
<gene>
    <name evidence="2" type="ORF">B2K_09380</name>
</gene>
<evidence type="ECO:0000256" key="1">
    <source>
        <dbReference type="SAM" id="Phobius"/>
    </source>
</evidence>
<name>I0BEY3_9BACL</name>
<feature type="transmembrane region" description="Helical" evidence="1">
    <location>
        <begin position="205"/>
        <end position="224"/>
    </location>
</feature>
<evidence type="ECO:0000313" key="2">
    <source>
        <dbReference type="EMBL" id="AFH60930.2"/>
    </source>
</evidence>
<dbReference type="EMBL" id="CP003422">
    <property type="protein sequence ID" value="AFH60930.2"/>
    <property type="molecule type" value="Genomic_DNA"/>
</dbReference>
<dbReference type="KEGG" id="pmw:B2K_09380"/>
<protein>
    <submittedName>
        <fullName evidence="2">Uncharacterized protein</fullName>
    </submittedName>
</protein>
<proteinExistence type="predicted"/>
<feature type="transmembrane region" description="Helical" evidence="1">
    <location>
        <begin position="20"/>
        <end position="39"/>
    </location>
</feature>
<keyword evidence="1" id="KW-0812">Transmembrane</keyword>
<organism evidence="2 3">
    <name type="scientific">Paenibacillus mucilaginosus K02</name>
    <dbReference type="NCBI Taxonomy" id="997761"/>
    <lineage>
        <taxon>Bacteria</taxon>
        <taxon>Bacillati</taxon>
        <taxon>Bacillota</taxon>
        <taxon>Bacilli</taxon>
        <taxon>Bacillales</taxon>
        <taxon>Paenibacillaceae</taxon>
        <taxon>Paenibacillus</taxon>
    </lineage>
</organism>
<dbReference type="Proteomes" id="UP000007392">
    <property type="component" value="Chromosome"/>
</dbReference>
<dbReference type="AlphaFoldDB" id="I0BEY3"/>
<keyword evidence="1" id="KW-1133">Transmembrane helix</keyword>
<feature type="transmembrane region" description="Helical" evidence="1">
    <location>
        <begin position="96"/>
        <end position="118"/>
    </location>
</feature>